<dbReference type="AlphaFoldDB" id="A0AAV3YHR4"/>
<evidence type="ECO:0000313" key="2">
    <source>
        <dbReference type="EMBL" id="GFN81957.1"/>
    </source>
</evidence>
<sequence>MKPAALLRDGGRSALSAPPKVKKGQKDSPALGSQRAAETEALAKHRAKKSKRQVPLETRNCFAPLAMEAEETYPQSREIPPSPSSLRPSASPMECPPSSKPRHQWRNPKVLRLPHRFPTPSSLMSI</sequence>
<evidence type="ECO:0000313" key="3">
    <source>
        <dbReference type="Proteomes" id="UP000735302"/>
    </source>
</evidence>
<accession>A0AAV3YHR4</accession>
<dbReference type="EMBL" id="BLXT01000975">
    <property type="protein sequence ID" value="GFN81957.1"/>
    <property type="molecule type" value="Genomic_DNA"/>
</dbReference>
<proteinExistence type="predicted"/>
<feature type="region of interest" description="Disordered" evidence="1">
    <location>
        <begin position="1"/>
        <end position="108"/>
    </location>
</feature>
<name>A0AAV3YHR4_9GAST</name>
<protein>
    <submittedName>
        <fullName evidence="2">Uncharacterized protein</fullName>
    </submittedName>
</protein>
<comment type="caution">
    <text evidence="2">The sequence shown here is derived from an EMBL/GenBank/DDBJ whole genome shotgun (WGS) entry which is preliminary data.</text>
</comment>
<keyword evidence="3" id="KW-1185">Reference proteome</keyword>
<dbReference type="Proteomes" id="UP000735302">
    <property type="component" value="Unassembled WGS sequence"/>
</dbReference>
<evidence type="ECO:0000256" key="1">
    <source>
        <dbReference type="SAM" id="MobiDB-lite"/>
    </source>
</evidence>
<reference evidence="2 3" key="1">
    <citation type="journal article" date="2021" name="Elife">
        <title>Chloroplast acquisition without the gene transfer in kleptoplastic sea slugs, Plakobranchus ocellatus.</title>
        <authorList>
            <person name="Maeda T."/>
            <person name="Takahashi S."/>
            <person name="Yoshida T."/>
            <person name="Shimamura S."/>
            <person name="Takaki Y."/>
            <person name="Nagai Y."/>
            <person name="Toyoda A."/>
            <person name="Suzuki Y."/>
            <person name="Arimoto A."/>
            <person name="Ishii H."/>
            <person name="Satoh N."/>
            <person name="Nishiyama T."/>
            <person name="Hasebe M."/>
            <person name="Maruyama T."/>
            <person name="Minagawa J."/>
            <person name="Obokata J."/>
            <person name="Shigenobu S."/>
        </authorList>
    </citation>
    <scope>NUCLEOTIDE SEQUENCE [LARGE SCALE GENOMIC DNA]</scope>
</reference>
<organism evidence="2 3">
    <name type="scientific">Plakobranchus ocellatus</name>
    <dbReference type="NCBI Taxonomy" id="259542"/>
    <lineage>
        <taxon>Eukaryota</taxon>
        <taxon>Metazoa</taxon>
        <taxon>Spiralia</taxon>
        <taxon>Lophotrochozoa</taxon>
        <taxon>Mollusca</taxon>
        <taxon>Gastropoda</taxon>
        <taxon>Heterobranchia</taxon>
        <taxon>Euthyneura</taxon>
        <taxon>Panpulmonata</taxon>
        <taxon>Sacoglossa</taxon>
        <taxon>Placobranchoidea</taxon>
        <taxon>Plakobranchidae</taxon>
        <taxon>Plakobranchus</taxon>
    </lineage>
</organism>
<gene>
    <name evidence="2" type="ORF">PoB_000846300</name>
</gene>